<dbReference type="Proteomes" id="UP000422221">
    <property type="component" value="Unassembled WGS sequence"/>
</dbReference>
<feature type="domain" description="Virulence-associated protein E-like" evidence="1">
    <location>
        <begin position="20"/>
        <end position="181"/>
    </location>
</feature>
<organism evidence="3 4">
    <name type="scientific">Bacteroides salyersiae</name>
    <dbReference type="NCBI Taxonomy" id="291644"/>
    <lineage>
        <taxon>Bacteria</taxon>
        <taxon>Pseudomonadati</taxon>
        <taxon>Bacteroidota</taxon>
        <taxon>Bacteroidia</taxon>
        <taxon>Bacteroidales</taxon>
        <taxon>Bacteroidaceae</taxon>
        <taxon>Bacteroides</taxon>
    </lineage>
</organism>
<sequence length="266" mass="30805">MLAVVAQWTGKEQVHANCVVPILVSSEQGHLKSTFCKGLLHPCLHRYYTEKFSLTSQGDAERKLAEMALINLAEFDRYSLVQMPQLKNLMQLSTLNLRKPHQKSYRLLPRIASFIGTSNRMDLLTDPSGSRRYICIEVKQAINLEGIEHSQIYAQLKAELMADRRYFFNKEEQQQIQQHNLSFYRQTLAEEVLRDCFRPAFEEDTYELLSAAEIFQTLQRHNPTAMRGANPNHFSQILATAGVVRKHTKWGNVYRVHRLNNSPQKE</sequence>
<comment type="caution">
    <text evidence="3">The sequence shown here is derived from an EMBL/GenBank/DDBJ whole genome shotgun (WGS) entry which is preliminary data.</text>
</comment>
<reference evidence="3 4" key="1">
    <citation type="journal article" date="2019" name="Nat. Med.">
        <title>A library of human gut bacterial isolates paired with longitudinal multiomics data enables mechanistic microbiome research.</title>
        <authorList>
            <person name="Poyet M."/>
            <person name="Groussin M."/>
            <person name="Gibbons S.M."/>
            <person name="Avila-Pacheco J."/>
            <person name="Jiang X."/>
            <person name="Kearney S.M."/>
            <person name="Perrotta A.R."/>
            <person name="Berdy B."/>
            <person name="Zhao S."/>
            <person name="Lieberman T.D."/>
            <person name="Swanson P.K."/>
            <person name="Smith M."/>
            <person name="Roesemann S."/>
            <person name="Alexander J.E."/>
            <person name="Rich S.A."/>
            <person name="Livny J."/>
            <person name="Vlamakis H."/>
            <person name="Clish C."/>
            <person name="Bullock K."/>
            <person name="Deik A."/>
            <person name="Scott J."/>
            <person name="Pierce K.A."/>
            <person name="Xavier R.J."/>
            <person name="Alm E.J."/>
        </authorList>
    </citation>
    <scope>NUCLEOTIDE SEQUENCE [LARGE SCALE GENOMIC DNA]</scope>
    <source>
        <strain evidence="3 4">BIOML-A10</strain>
    </source>
</reference>
<dbReference type="AlphaFoldDB" id="A0A7J4XHJ0"/>
<dbReference type="PANTHER" id="PTHR34985:SF1">
    <property type="entry name" value="SLR0554 PROTEIN"/>
    <property type="match status" value="1"/>
</dbReference>
<feature type="domain" description="DUF3874" evidence="2">
    <location>
        <begin position="186"/>
        <end position="256"/>
    </location>
</feature>
<evidence type="ECO:0000313" key="4">
    <source>
        <dbReference type="Proteomes" id="UP000422221"/>
    </source>
</evidence>
<protein>
    <recommendedName>
        <fullName evidence="5">DUF3874 domain-containing protein</fullName>
    </recommendedName>
</protein>
<dbReference type="EMBL" id="VWMK01000013">
    <property type="protein sequence ID" value="KAA3763609.1"/>
    <property type="molecule type" value="Genomic_DNA"/>
</dbReference>
<dbReference type="Pfam" id="PF05272">
    <property type="entry name" value="VapE-like_dom"/>
    <property type="match status" value="1"/>
</dbReference>
<gene>
    <name evidence="3" type="ORF">F3F73_13870</name>
</gene>
<dbReference type="InterPro" id="IPR007936">
    <property type="entry name" value="VapE-like_dom"/>
</dbReference>
<dbReference type="InterPro" id="IPR024450">
    <property type="entry name" value="DUF3874"/>
</dbReference>
<evidence type="ECO:0000259" key="2">
    <source>
        <dbReference type="Pfam" id="PF12990"/>
    </source>
</evidence>
<name>A0A7J4XHJ0_9BACE</name>
<proteinExistence type="predicted"/>
<evidence type="ECO:0000259" key="1">
    <source>
        <dbReference type="Pfam" id="PF05272"/>
    </source>
</evidence>
<evidence type="ECO:0000313" key="3">
    <source>
        <dbReference type="EMBL" id="KAA3763609.1"/>
    </source>
</evidence>
<dbReference type="PANTHER" id="PTHR34985">
    <property type="entry name" value="SLR0554 PROTEIN"/>
    <property type="match status" value="1"/>
</dbReference>
<dbReference type="Pfam" id="PF12990">
    <property type="entry name" value="DUF3874"/>
    <property type="match status" value="1"/>
</dbReference>
<evidence type="ECO:0008006" key="5">
    <source>
        <dbReference type="Google" id="ProtNLM"/>
    </source>
</evidence>
<accession>A0A7J4XHJ0</accession>